<name>A0A6J4MDP1_9ACTN</name>
<sequence>WPCGYSWGSTWGSTWGSSCRSSTHPPPPVASSGAEPP</sequence>
<feature type="non-terminal residue" evidence="2">
    <location>
        <position position="1"/>
    </location>
</feature>
<feature type="compositionally biased region" description="Pro residues" evidence="1">
    <location>
        <begin position="24"/>
        <end position="37"/>
    </location>
</feature>
<protein>
    <submittedName>
        <fullName evidence="2">Uncharacterized protein</fullName>
    </submittedName>
</protein>
<feature type="compositionally biased region" description="Low complexity" evidence="1">
    <location>
        <begin position="1"/>
        <end position="23"/>
    </location>
</feature>
<proteinExistence type="predicted"/>
<organism evidence="2">
    <name type="scientific">uncultured Nocardioidaceae bacterium</name>
    <dbReference type="NCBI Taxonomy" id="253824"/>
    <lineage>
        <taxon>Bacteria</taxon>
        <taxon>Bacillati</taxon>
        <taxon>Actinomycetota</taxon>
        <taxon>Actinomycetes</taxon>
        <taxon>Propionibacteriales</taxon>
        <taxon>Nocardioidaceae</taxon>
        <taxon>environmental samples</taxon>
    </lineage>
</organism>
<reference evidence="2" key="1">
    <citation type="submission" date="2020-02" db="EMBL/GenBank/DDBJ databases">
        <authorList>
            <person name="Meier V. D."/>
        </authorList>
    </citation>
    <scope>NUCLEOTIDE SEQUENCE</scope>
    <source>
        <strain evidence="2">AVDCRST_MAG24</strain>
    </source>
</reference>
<dbReference type="AlphaFoldDB" id="A0A6J4MDP1"/>
<feature type="non-terminal residue" evidence="2">
    <location>
        <position position="37"/>
    </location>
</feature>
<dbReference type="EMBL" id="CADCUF010000268">
    <property type="protein sequence ID" value="CAA9352441.1"/>
    <property type="molecule type" value="Genomic_DNA"/>
</dbReference>
<feature type="region of interest" description="Disordered" evidence="1">
    <location>
        <begin position="1"/>
        <end position="37"/>
    </location>
</feature>
<accession>A0A6J4MDP1</accession>
<evidence type="ECO:0000256" key="1">
    <source>
        <dbReference type="SAM" id="MobiDB-lite"/>
    </source>
</evidence>
<evidence type="ECO:0000313" key="2">
    <source>
        <dbReference type="EMBL" id="CAA9352441.1"/>
    </source>
</evidence>
<gene>
    <name evidence="2" type="ORF">AVDCRST_MAG24-1879</name>
</gene>